<dbReference type="GO" id="GO:0008270">
    <property type="term" value="F:zinc ion binding"/>
    <property type="evidence" value="ECO:0007669"/>
    <property type="project" value="UniProtKB-KW"/>
</dbReference>
<dbReference type="SMART" id="SM00184">
    <property type="entry name" value="RING"/>
    <property type="match status" value="1"/>
</dbReference>
<feature type="compositionally biased region" description="Basic residues" evidence="6">
    <location>
        <begin position="596"/>
        <end position="615"/>
    </location>
</feature>
<keyword evidence="5" id="KW-0175">Coiled coil</keyword>
<evidence type="ECO:0000313" key="11">
    <source>
        <dbReference type="Proteomes" id="UP001302126"/>
    </source>
</evidence>
<evidence type="ECO:0000259" key="7">
    <source>
        <dbReference type="PROSITE" id="PS50089"/>
    </source>
</evidence>
<evidence type="ECO:0000256" key="6">
    <source>
        <dbReference type="SAM" id="MobiDB-lite"/>
    </source>
</evidence>
<feature type="domain" description="RING-type" evidence="7">
    <location>
        <begin position="391"/>
        <end position="433"/>
    </location>
</feature>
<evidence type="ECO:0000256" key="4">
    <source>
        <dbReference type="PROSITE-ProRule" id="PRU00601"/>
    </source>
</evidence>
<feature type="region of interest" description="Disordered" evidence="6">
    <location>
        <begin position="504"/>
        <end position="523"/>
    </location>
</feature>
<feature type="compositionally biased region" description="Basic and acidic residues" evidence="6">
    <location>
        <begin position="665"/>
        <end position="677"/>
    </location>
</feature>
<dbReference type="PROSITE" id="PS50089">
    <property type="entry name" value="ZF_RING_2"/>
    <property type="match status" value="1"/>
</dbReference>
<keyword evidence="11" id="KW-1185">Reference proteome</keyword>
<dbReference type="EMBL" id="MU864370">
    <property type="protein sequence ID" value="KAK4190032.1"/>
    <property type="molecule type" value="Genomic_DNA"/>
</dbReference>
<dbReference type="Pfam" id="PF14599">
    <property type="entry name" value="zinc_ribbon_6"/>
    <property type="match status" value="1"/>
</dbReference>
<dbReference type="InterPro" id="IPR013083">
    <property type="entry name" value="Znf_RING/FYVE/PHD"/>
</dbReference>
<dbReference type="PANTHER" id="PTHR21319">
    <property type="entry name" value="RING FINGER AND CHY ZINC FINGER DOMAIN-CONTAINING PROTEIN 1"/>
    <property type="match status" value="1"/>
</dbReference>
<feature type="compositionally biased region" description="Low complexity" evidence="6">
    <location>
        <begin position="623"/>
        <end position="641"/>
    </location>
</feature>
<evidence type="ECO:0000313" key="10">
    <source>
        <dbReference type="EMBL" id="KAK4190032.1"/>
    </source>
</evidence>
<feature type="domain" description="CTCHY-type" evidence="9">
    <location>
        <begin position="326"/>
        <end position="390"/>
    </location>
</feature>
<proteinExistence type="predicted"/>
<dbReference type="InterPro" id="IPR001841">
    <property type="entry name" value="Znf_RING"/>
</dbReference>
<protein>
    <submittedName>
        <fullName evidence="10">Uncharacterized protein</fullName>
    </submittedName>
</protein>
<evidence type="ECO:0000256" key="2">
    <source>
        <dbReference type="ARBA" id="ARBA00022771"/>
    </source>
</evidence>
<dbReference type="Gene3D" id="2.20.28.10">
    <property type="match status" value="1"/>
</dbReference>
<dbReference type="InterPro" id="IPR037274">
    <property type="entry name" value="Znf_CHY_sf"/>
</dbReference>
<accession>A0AAN6X207</accession>
<dbReference type="InterPro" id="IPR008913">
    <property type="entry name" value="Znf_CHY"/>
</dbReference>
<gene>
    <name evidence="10" type="ORF">QBC35DRAFT_118791</name>
</gene>
<dbReference type="PROSITE" id="PS51270">
    <property type="entry name" value="ZF_CTCHY"/>
    <property type="match status" value="1"/>
</dbReference>
<comment type="caution">
    <text evidence="10">The sequence shown here is derived from an EMBL/GenBank/DDBJ whole genome shotgun (WGS) entry which is preliminary data.</text>
</comment>
<keyword evidence="1" id="KW-0479">Metal-binding</keyword>
<dbReference type="Pfam" id="PF05495">
    <property type="entry name" value="zf-CHY"/>
    <property type="match status" value="1"/>
</dbReference>
<dbReference type="CDD" id="cd16464">
    <property type="entry name" value="RING-H2_Pirh2-like"/>
    <property type="match status" value="1"/>
</dbReference>
<keyword evidence="3" id="KW-0862">Zinc</keyword>
<feature type="compositionally biased region" description="Acidic residues" evidence="6">
    <location>
        <begin position="44"/>
        <end position="59"/>
    </location>
</feature>
<feature type="coiled-coil region" evidence="5">
    <location>
        <begin position="532"/>
        <end position="567"/>
    </location>
</feature>
<feature type="compositionally biased region" description="Polar residues" evidence="6">
    <location>
        <begin position="182"/>
        <end position="195"/>
    </location>
</feature>
<dbReference type="AlphaFoldDB" id="A0AAN6X207"/>
<feature type="region of interest" description="Disordered" evidence="6">
    <location>
        <begin position="581"/>
        <end position="728"/>
    </location>
</feature>
<dbReference type="InterPro" id="IPR037275">
    <property type="entry name" value="Znf_CTCHY_sf"/>
</dbReference>
<keyword evidence="2 4" id="KW-0863">Zinc-finger</keyword>
<feature type="compositionally biased region" description="Acidic residues" evidence="6">
    <location>
        <begin position="693"/>
        <end position="720"/>
    </location>
</feature>
<reference evidence="10" key="2">
    <citation type="submission" date="2023-05" db="EMBL/GenBank/DDBJ databases">
        <authorList>
            <consortium name="Lawrence Berkeley National Laboratory"/>
            <person name="Steindorff A."/>
            <person name="Hensen N."/>
            <person name="Bonometti L."/>
            <person name="Westerberg I."/>
            <person name="Brannstrom I.O."/>
            <person name="Guillou S."/>
            <person name="Cros-Aarteil S."/>
            <person name="Calhoun S."/>
            <person name="Haridas S."/>
            <person name="Kuo A."/>
            <person name="Mondo S."/>
            <person name="Pangilinan J."/>
            <person name="Riley R."/>
            <person name="Labutti K."/>
            <person name="Andreopoulos B."/>
            <person name="Lipzen A."/>
            <person name="Chen C."/>
            <person name="Yanf M."/>
            <person name="Daum C."/>
            <person name="Ng V."/>
            <person name="Clum A."/>
            <person name="Ohm R."/>
            <person name="Martin F."/>
            <person name="Silar P."/>
            <person name="Natvig D."/>
            <person name="Lalanne C."/>
            <person name="Gautier V."/>
            <person name="Ament-Velasquez S.L."/>
            <person name="Kruys A."/>
            <person name="Hutchinson M.I."/>
            <person name="Powell A.J."/>
            <person name="Barry K."/>
            <person name="Miller A.N."/>
            <person name="Grigoriev I.V."/>
            <person name="Debuchy R."/>
            <person name="Gladieux P."/>
            <person name="Thoren M.H."/>
            <person name="Johannesson H."/>
        </authorList>
    </citation>
    <scope>NUCLEOTIDE SEQUENCE</scope>
    <source>
        <strain evidence="10">PSN309</strain>
    </source>
</reference>
<feature type="domain" description="CHY-type" evidence="8">
    <location>
        <begin position="257"/>
        <end position="324"/>
    </location>
</feature>
<feature type="region of interest" description="Disordered" evidence="6">
    <location>
        <begin position="172"/>
        <end position="195"/>
    </location>
</feature>
<dbReference type="SUPFAM" id="SSF57850">
    <property type="entry name" value="RING/U-box"/>
    <property type="match status" value="1"/>
</dbReference>
<dbReference type="SUPFAM" id="SSF161245">
    <property type="entry name" value="Zinc hairpin stack"/>
    <property type="match status" value="1"/>
</dbReference>
<organism evidence="10 11">
    <name type="scientific">Podospora australis</name>
    <dbReference type="NCBI Taxonomy" id="1536484"/>
    <lineage>
        <taxon>Eukaryota</taxon>
        <taxon>Fungi</taxon>
        <taxon>Dikarya</taxon>
        <taxon>Ascomycota</taxon>
        <taxon>Pezizomycotina</taxon>
        <taxon>Sordariomycetes</taxon>
        <taxon>Sordariomycetidae</taxon>
        <taxon>Sordariales</taxon>
        <taxon>Podosporaceae</taxon>
        <taxon>Podospora</taxon>
    </lineage>
</organism>
<evidence type="ECO:0000259" key="9">
    <source>
        <dbReference type="PROSITE" id="PS51270"/>
    </source>
</evidence>
<dbReference type="InterPro" id="IPR017921">
    <property type="entry name" value="Znf_CTCHY"/>
</dbReference>
<dbReference type="GO" id="GO:0061630">
    <property type="term" value="F:ubiquitin protein ligase activity"/>
    <property type="evidence" value="ECO:0007669"/>
    <property type="project" value="TreeGrafter"/>
</dbReference>
<reference evidence="10" key="1">
    <citation type="journal article" date="2023" name="Mol. Phylogenet. Evol.">
        <title>Genome-scale phylogeny and comparative genomics of the fungal order Sordariales.</title>
        <authorList>
            <person name="Hensen N."/>
            <person name="Bonometti L."/>
            <person name="Westerberg I."/>
            <person name="Brannstrom I.O."/>
            <person name="Guillou S."/>
            <person name="Cros-Aarteil S."/>
            <person name="Calhoun S."/>
            <person name="Haridas S."/>
            <person name="Kuo A."/>
            <person name="Mondo S."/>
            <person name="Pangilinan J."/>
            <person name="Riley R."/>
            <person name="LaButti K."/>
            <person name="Andreopoulos B."/>
            <person name="Lipzen A."/>
            <person name="Chen C."/>
            <person name="Yan M."/>
            <person name="Daum C."/>
            <person name="Ng V."/>
            <person name="Clum A."/>
            <person name="Steindorff A."/>
            <person name="Ohm R.A."/>
            <person name="Martin F."/>
            <person name="Silar P."/>
            <person name="Natvig D.O."/>
            <person name="Lalanne C."/>
            <person name="Gautier V."/>
            <person name="Ament-Velasquez S.L."/>
            <person name="Kruys A."/>
            <person name="Hutchinson M.I."/>
            <person name="Powell A.J."/>
            <person name="Barry K."/>
            <person name="Miller A.N."/>
            <person name="Grigoriev I.V."/>
            <person name="Debuchy R."/>
            <person name="Gladieux P."/>
            <person name="Hiltunen Thoren M."/>
            <person name="Johannesson H."/>
        </authorList>
    </citation>
    <scope>NUCLEOTIDE SEQUENCE</scope>
    <source>
        <strain evidence="10">PSN309</strain>
    </source>
</reference>
<name>A0AAN6X207_9PEZI</name>
<dbReference type="Proteomes" id="UP001302126">
    <property type="component" value="Unassembled WGS sequence"/>
</dbReference>
<dbReference type="PROSITE" id="PS51266">
    <property type="entry name" value="ZF_CHY"/>
    <property type="match status" value="1"/>
</dbReference>
<dbReference type="GO" id="GO:0006511">
    <property type="term" value="P:ubiquitin-dependent protein catabolic process"/>
    <property type="evidence" value="ECO:0007669"/>
    <property type="project" value="TreeGrafter"/>
</dbReference>
<feature type="compositionally biased region" description="Acidic residues" evidence="6">
    <location>
        <begin position="649"/>
        <end position="660"/>
    </location>
</feature>
<feature type="compositionally biased region" description="Low complexity" evidence="6">
    <location>
        <begin position="505"/>
        <end position="520"/>
    </location>
</feature>
<dbReference type="SUPFAM" id="SSF161219">
    <property type="entry name" value="CHY zinc finger-like"/>
    <property type="match status" value="1"/>
</dbReference>
<sequence length="728" mass="81047">MSSLVSEFIITPVLRQARRFSSGFATEESPASQHQRTRSAGEDSIFEDVEDVIAVDESDGSGSGAAVRTPERTPALPTLPPPTVHPAAVLLPALLPSQDRPRTAPEISAASDGQTIGMQQEAATTMRNQPLPEDDGYGDLRRRIRVVQEMEIPQNLKAQLMHQLLMEKYTHTRVPTSPPRDSPSNASPRTQASSSDRYVLPDAFGPLQALKLWNPLGNDDTELALPLTEEDLRPTYVPPRVPKHDGIMESPVEEVDPSHQYLGCKHYRRNVKLQCATCEKWYTCRICHDAVEDHTLPRQQTKHMLCMLCGCAQKASDTCVRCGETAANYYCGICKLWNDDPNKPIYHCVDCGLCRVGQGLGKDFFHCKKCMACISMSGGHKCIERSIDCDCPICGDYLFNSIKSVVFMQCGHSIHKQCFTEHMKTSYKCPICNKSCVNMETQFRNFDLAILSQPMPPEYVDTRAIISCNDCSARSQTSYHWLGLKCTLCNSYNTVERELLNMPGSSAEQQNSQQQAAAAETAPHPMLDSEAIARILLEQEQIQQARRRAERQNLTEIERTARQANAARRGDFSLARFLPARLRSPETPAREETTTRRHVVRRASRGARTVHHRRVPSSGMVDSALPSSSSTAATAGLTGLGIDLTPPESDSEREEDEDSILDLFWGRDRDTERENRRNSGNAITSAESAMGADEGEDLEEESSSEEEDCEDSSEEEDDPNEINLLGHR</sequence>
<evidence type="ECO:0000256" key="3">
    <source>
        <dbReference type="ARBA" id="ARBA00022833"/>
    </source>
</evidence>
<dbReference type="Pfam" id="PF13639">
    <property type="entry name" value="zf-RING_2"/>
    <property type="match status" value="1"/>
</dbReference>
<evidence type="ECO:0000256" key="5">
    <source>
        <dbReference type="SAM" id="Coils"/>
    </source>
</evidence>
<evidence type="ECO:0000259" key="8">
    <source>
        <dbReference type="PROSITE" id="PS51266"/>
    </source>
</evidence>
<dbReference type="Gene3D" id="3.30.40.10">
    <property type="entry name" value="Zinc/RING finger domain, C3HC4 (zinc finger)"/>
    <property type="match status" value="1"/>
</dbReference>
<dbReference type="GO" id="GO:0016567">
    <property type="term" value="P:protein ubiquitination"/>
    <property type="evidence" value="ECO:0007669"/>
    <property type="project" value="TreeGrafter"/>
</dbReference>
<feature type="region of interest" description="Disordered" evidence="6">
    <location>
        <begin position="22"/>
        <end position="80"/>
    </location>
</feature>
<dbReference type="PANTHER" id="PTHR21319:SF0">
    <property type="entry name" value="AND RING FINGER DOMAIN PROTEIN, PUTATIVE (AFU_ORTHOLOGUE AFUA_1G08900)-RELATED"/>
    <property type="match status" value="1"/>
</dbReference>
<dbReference type="GO" id="GO:0005634">
    <property type="term" value="C:nucleus"/>
    <property type="evidence" value="ECO:0007669"/>
    <property type="project" value="TreeGrafter"/>
</dbReference>
<dbReference type="InterPro" id="IPR039512">
    <property type="entry name" value="RCHY1_zinc-ribbon"/>
</dbReference>
<evidence type="ECO:0000256" key="1">
    <source>
        <dbReference type="ARBA" id="ARBA00022723"/>
    </source>
</evidence>